<dbReference type="InterPro" id="IPR012533">
    <property type="entry name" value="YcnI-copper_dom"/>
</dbReference>
<sequence>MWCAAKKSTRVRVDDRDRRPVRTRTCRILTAGAAVVLGSIGLATPASAHVIVTPSTTAAGANAVLEFSVAHGCEDSPTTRITIQLPPQITSVAPTRTALWKVEKKLEKLDPPVVDAHGNQIVERVASVTFSTGTPLPDGQREVFELAVQLPEAEGTKLAFPTIQTCEKGESAWIEVPQDGQNVDQLELPAPELVVSAAAGGGHHGAASTVAHSAGAAVAAPEPKGSDPLTLAALAAGIFGSILGGAALVRQRRQA</sequence>
<dbReference type="AlphaFoldDB" id="A0A7W9J5D6"/>
<gene>
    <name evidence="3" type="ORF">HDA39_002557</name>
</gene>
<evidence type="ECO:0000313" key="4">
    <source>
        <dbReference type="Proteomes" id="UP000549971"/>
    </source>
</evidence>
<dbReference type="EMBL" id="JACHMY010000001">
    <property type="protein sequence ID" value="MBB5835823.1"/>
    <property type="molecule type" value="Genomic_DNA"/>
</dbReference>
<reference evidence="3 4" key="1">
    <citation type="submission" date="2020-08" db="EMBL/GenBank/DDBJ databases">
        <title>Sequencing the genomes of 1000 actinobacteria strains.</title>
        <authorList>
            <person name="Klenk H.-P."/>
        </authorList>
    </citation>
    <scope>NUCLEOTIDE SEQUENCE [LARGE SCALE GENOMIC DNA]</scope>
    <source>
        <strain evidence="3 4">DSM 28967</strain>
    </source>
</reference>
<organism evidence="3 4">
    <name type="scientific">Kribbella italica</name>
    <dbReference type="NCBI Taxonomy" id="1540520"/>
    <lineage>
        <taxon>Bacteria</taxon>
        <taxon>Bacillati</taxon>
        <taxon>Actinomycetota</taxon>
        <taxon>Actinomycetes</taxon>
        <taxon>Propionibacteriales</taxon>
        <taxon>Kribbellaceae</taxon>
        <taxon>Kribbella</taxon>
    </lineage>
</organism>
<keyword evidence="4" id="KW-1185">Reference proteome</keyword>
<dbReference type="InterPro" id="IPR038507">
    <property type="entry name" value="YcnI-like_sf"/>
</dbReference>
<dbReference type="RefSeq" id="WP_184795421.1">
    <property type="nucleotide sequence ID" value="NZ_JACHMY010000001.1"/>
</dbReference>
<dbReference type="Pfam" id="PF07987">
    <property type="entry name" value="DUF1775"/>
    <property type="match status" value="1"/>
</dbReference>
<keyword evidence="1" id="KW-1133">Transmembrane helix</keyword>
<name>A0A7W9J5D6_9ACTN</name>
<dbReference type="CDD" id="cd08545">
    <property type="entry name" value="YcnI_like"/>
    <property type="match status" value="1"/>
</dbReference>
<feature type="transmembrane region" description="Helical" evidence="1">
    <location>
        <begin position="229"/>
        <end position="249"/>
    </location>
</feature>
<comment type="caution">
    <text evidence="3">The sequence shown here is derived from an EMBL/GenBank/DDBJ whole genome shotgun (WGS) entry which is preliminary data.</text>
</comment>
<keyword evidence="1" id="KW-0812">Transmembrane</keyword>
<feature type="domain" description="YncI copper-binding" evidence="2">
    <location>
        <begin position="49"/>
        <end position="194"/>
    </location>
</feature>
<keyword evidence="1" id="KW-0472">Membrane</keyword>
<accession>A0A7W9J5D6</accession>
<proteinExistence type="predicted"/>
<protein>
    <submittedName>
        <fullName evidence="3">Uncharacterized protein YcnI</fullName>
    </submittedName>
</protein>
<dbReference type="Proteomes" id="UP000549971">
    <property type="component" value="Unassembled WGS sequence"/>
</dbReference>
<evidence type="ECO:0000259" key="2">
    <source>
        <dbReference type="Pfam" id="PF07987"/>
    </source>
</evidence>
<evidence type="ECO:0000313" key="3">
    <source>
        <dbReference type="EMBL" id="MBB5835823.1"/>
    </source>
</evidence>
<evidence type="ECO:0000256" key="1">
    <source>
        <dbReference type="SAM" id="Phobius"/>
    </source>
</evidence>
<dbReference type="Gene3D" id="2.60.40.2230">
    <property type="entry name" value="Uncharacterised protein YcnI-like PF07987, DUF1775"/>
    <property type="match status" value="1"/>
</dbReference>